<organism evidence="4 5">
    <name type="scientific">Vibrio ponticus</name>
    <dbReference type="NCBI Taxonomy" id="265668"/>
    <lineage>
        <taxon>Bacteria</taxon>
        <taxon>Pseudomonadati</taxon>
        <taxon>Pseudomonadota</taxon>
        <taxon>Gammaproteobacteria</taxon>
        <taxon>Vibrionales</taxon>
        <taxon>Vibrionaceae</taxon>
        <taxon>Vibrio</taxon>
    </lineage>
</organism>
<protein>
    <submittedName>
        <fullName evidence="4">ATP-binding cassette domain-containing protein</fullName>
    </submittedName>
</protein>
<dbReference type="PANTHER" id="PTHR43582:SF2">
    <property type="entry name" value="LINEARMYCIN RESISTANCE ATP-BINDING PROTEIN LNRL"/>
    <property type="match status" value="1"/>
</dbReference>
<dbReference type="PROSITE" id="PS50893">
    <property type="entry name" value="ABC_TRANSPORTER_2"/>
    <property type="match status" value="1"/>
</dbReference>
<dbReference type="SMART" id="SM00382">
    <property type="entry name" value="AAA"/>
    <property type="match status" value="1"/>
</dbReference>
<dbReference type="Proteomes" id="UP000278792">
    <property type="component" value="Unassembled WGS sequence"/>
</dbReference>
<dbReference type="GO" id="GO:0005524">
    <property type="term" value="F:ATP binding"/>
    <property type="evidence" value="ECO:0007669"/>
    <property type="project" value="UniProtKB-KW"/>
</dbReference>
<gene>
    <name evidence="4" type="ORF">EGH82_11475</name>
</gene>
<dbReference type="InterPro" id="IPR003593">
    <property type="entry name" value="AAA+_ATPase"/>
</dbReference>
<dbReference type="SUPFAM" id="SSF52540">
    <property type="entry name" value="P-loop containing nucleoside triphosphate hydrolases"/>
    <property type="match status" value="1"/>
</dbReference>
<dbReference type="GO" id="GO:0016887">
    <property type="term" value="F:ATP hydrolysis activity"/>
    <property type="evidence" value="ECO:0007669"/>
    <property type="project" value="InterPro"/>
</dbReference>
<dbReference type="InterPro" id="IPR003439">
    <property type="entry name" value="ABC_transporter-like_ATP-bd"/>
</dbReference>
<accession>A0A3N3DZW1</accession>
<dbReference type="NCBIfam" id="TIGR03864">
    <property type="entry name" value="PQQ_ABC_ATP"/>
    <property type="match status" value="1"/>
</dbReference>
<keyword evidence="1" id="KW-0547">Nucleotide-binding</keyword>
<dbReference type="InterPro" id="IPR027417">
    <property type="entry name" value="P-loop_NTPase"/>
</dbReference>
<comment type="caution">
    <text evidence="4">The sequence shown here is derived from an EMBL/GenBank/DDBJ whole genome shotgun (WGS) entry which is preliminary data.</text>
</comment>
<evidence type="ECO:0000256" key="2">
    <source>
        <dbReference type="ARBA" id="ARBA00022840"/>
    </source>
</evidence>
<dbReference type="InterPro" id="IPR022467">
    <property type="entry name" value="ABC_transprt_ATP-bd_su_PQQ"/>
</dbReference>
<dbReference type="EMBL" id="RKIK01000029">
    <property type="protein sequence ID" value="ROV59962.1"/>
    <property type="molecule type" value="Genomic_DNA"/>
</dbReference>
<dbReference type="PANTHER" id="PTHR43582">
    <property type="entry name" value="LINEARMYCIN RESISTANCE ATP-BINDING PROTEIN LNRL"/>
    <property type="match status" value="1"/>
</dbReference>
<sequence>MTIVVRDLSFDYGRRPVLSNVSLVIEPGFNILLGPNGAGKSTLFSLLTGLYQTKKGEVGFGRLSLAKHRRAVLSQLGVVFQQSTLDLDLTVKQNLIYHACLHGLSFDDALQNITHILNDLQLLPRLNDRVRTLNGGHRRRLEIARAMMHCPRYLLLDEATVGLDNESRSLILQHIRHQCQRQDLCVLWTTHLMDEVESSDSLIVLSQGLIKAHDTAGKLYQQHQVGDVYQLYRQLTQSMEIT</sequence>
<keyword evidence="2 4" id="KW-0067">ATP-binding</keyword>
<proteinExistence type="predicted"/>
<reference evidence="4 5" key="1">
    <citation type="submission" date="2018-11" db="EMBL/GenBank/DDBJ databases">
        <title>Vibrio ponticus strain CAIM 1751 pathogenic for the snapper Lutjanus guttatus.</title>
        <authorList>
            <person name="Soto-Rodriguez S."/>
            <person name="Lozano-Olvera R."/>
            <person name="Gomez-Gil B."/>
        </authorList>
    </citation>
    <scope>NUCLEOTIDE SEQUENCE [LARGE SCALE GENOMIC DNA]</scope>
    <source>
        <strain evidence="4 5">CAIM 1751</strain>
    </source>
</reference>
<evidence type="ECO:0000256" key="1">
    <source>
        <dbReference type="ARBA" id="ARBA00022741"/>
    </source>
</evidence>
<feature type="domain" description="ABC transporter" evidence="3">
    <location>
        <begin position="3"/>
        <end position="232"/>
    </location>
</feature>
<evidence type="ECO:0000259" key="3">
    <source>
        <dbReference type="PROSITE" id="PS50893"/>
    </source>
</evidence>
<evidence type="ECO:0000313" key="4">
    <source>
        <dbReference type="EMBL" id="ROV59962.1"/>
    </source>
</evidence>
<dbReference type="AlphaFoldDB" id="A0A3N3DZW1"/>
<evidence type="ECO:0000313" key="5">
    <source>
        <dbReference type="Proteomes" id="UP000278792"/>
    </source>
</evidence>
<dbReference type="Gene3D" id="3.40.50.300">
    <property type="entry name" value="P-loop containing nucleotide triphosphate hydrolases"/>
    <property type="match status" value="1"/>
</dbReference>
<name>A0A3N3DZW1_9VIBR</name>
<dbReference type="Pfam" id="PF00005">
    <property type="entry name" value="ABC_tran"/>
    <property type="match status" value="1"/>
</dbReference>
<dbReference type="RefSeq" id="WP_123782179.1">
    <property type="nucleotide sequence ID" value="NZ_RKIK01000029.1"/>
</dbReference>